<evidence type="ECO:0000259" key="4">
    <source>
        <dbReference type="SMART" id="SM01117"/>
    </source>
</evidence>
<feature type="domain" description="Cytochrome b5 heme-binding" evidence="4">
    <location>
        <begin position="47"/>
        <end position="143"/>
    </location>
</feature>
<evidence type="ECO:0000313" key="5">
    <source>
        <dbReference type="EMBL" id="KCV68832.1"/>
    </source>
</evidence>
<feature type="signal peptide" evidence="3">
    <location>
        <begin position="1"/>
        <end position="18"/>
    </location>
</feature>
<evidence type="ECO:0000256" key="2">
    <source>
        <dbReference type="SAM" id="MobiDB-lite"/>
    </source>
</evidence>
<dbReference type="OMA" id="DEINADW"/>
<dbReference type="EMBL" id="KB932207">
    <property type="protein sequence ID" value="KCV68832.1"/>
    <property type="molecule type" value="Genomic_DNA"/>
</dbReference>
<sequence length="185" mass="20062">MVSTFYLVCLSCVGVVLSAVAVYRMRLNARMKSAAERSLPKDQLVPYTVESLSKFDGVQTPGKIYLGIAGYVFDVSERPGFYGPGGSYSVYAGRDASRALACSTITVEDCNQKISGLTEKQYDTLRSWLSFFQKRYPNIGKMVDASGVCYWDLRDFALPEASGSGPAPTGDTMPIGLAGESSKDK</sequence>
<dbReference type="Proteomes" id="UP000030693">
    <property type="component" value="Unassembled WGS sequence"/>
</dbReference>
<dbReference type="GO" id="GO:0012505">
    <property type="term" value="C:endomembrane system"/>
    <property type="evidence" value="ECO:0007669"/>
    <property type="project" value="TreeGrafter"/>
</dbReference>
<dbReference type="SUPFAM" id="SSF55856">
    <property type="entry name" value="Cytochrome b5-like heme/steroid binding domain"/>
    <property type="match status" value="1"/>
</dbReference>
<reference evidence="5" key="1">
    <citation type="submission" date="2013-04" db="EMBL/GenBank/DDBJ databases">
        <title>The Genome Sequence of Fonticula alba ATCC 38817.</title>
        <authorList>
            <consortium name="The Broad Institute Genomics Platform"/>
            <person name="Russ C."/>
            <person name="Cuomo C."/>
            <person name="Burger G."/>
            <person name="Gray M.W."/>
            <person name="Holland P.W.H."/>
            <person name="King N."/>
            <person name="Lang F.B.F."/>
            <person name="Roger A.J."/>
            <person name="Ruiz-Trillo I."/>
            <person name="Brown M."/>
            <person name="Walker B."/>
            <person name="Young S."/>
            <person name="Zeng Q."/>
            <person name="Gargeya S."/>
            <person name="Fitzgerald M."/>
            <person name="Haas B."/>
            <person name="Abouelleil A."/>
            <person name="Allen A.W."/>
            <person name="Alvarado L."/>
            <person name="Arachchi H.M."/>
            <person name="Berlin A.M."/>
            <person name="Chapman S.B."/>
            <person name="Gainer-Dewar J."/>
            <person name="Goldberg J."/>
            <person name="Griggs A."/>
            <person name="Gujja S."/>
            <person name="Hansen M."/>
            <person name="Howarth C."/>
            <person name="Imamovic A."/>
            <person name="Ireland A."/>
            <person name="Larimer J."/>
            <person name="McCowan C."/>
            <person name="Murphy C."/>
            <person name="Pearson M."/>
            <person name="Poon T.W."/>
            <person name="Priest M."/>
            <person name="Roberts A."/>
            <person name="Saif S."/>
            <person name="Shea T."/>
            <person name="Sisk P."/>
            <person name="Sykes S."/>
            <person name="Wortman J."/>
            <person name="Nusbaum C."/>
            <person name="Birren B."/>
        </authorList>
    </citation>
    <scope>NUCLEOTIDE SEQUENCE [LARGE SCALE GENOMIC DNA]</scope>
    <source>
        <strain evidence="5">ATCC 38817</strain>
    </source>
</reference>
<organism evidence="5">
    <name type="scientific">Fonticula alba</name>
    <name type="common">Slime mold</name>
    <dbReference type="NCBI Taxonomy" id="691883"/>
    <lineage>
        <taxon>Eukaryota</taxon>
        <taxon>Rotosphaerida</taxon>
        <taxon>Fonticulaceae</taxon>
        <taxon>Fonticula</taxon>
    </lineage>
</organism>
<dbReference type="GeneID" id="20528975"/>
<dbReference type="eggNOG" id="KOG1110">
    <property type="taxonomic scope" value="Eukaryota"/>
</dbReference>
<dbReference type="STRING" id="691883.A0A058Z5M9"/>
<evidence type="ECO:0000256" key="1">
    <source>
        <dbReference type="ARBA" id="ARBA00038357"/>
    </source>
</evidence>
<evidence type="ECO:0000313" key="6">
    <source>
        <dbReference type="Proteomes" id="UP000030693"/>
    </source>
</evidence>
<keyword evidence="6" id="KW-1185">Reference proteome</keyword>
<dbReference type="FunFam" id="3.10.120.10:FF:000003">
    <property type="entry name" value="membrane-associated progesterone receptor component 1"/>
    <property type="match status" value="1"/>
</dbReference>
<feature type="chain" id="PRO_5001566269" description="Cytochrome b5 heme-binding domain-containing protein" evidence="3">
    <location>
        <begin position="19"/>
        <end position="185"/>
    </location>
</feature>
<dbReference type="OrthoDB" id="899at2759"/>
<protein>
    <recommendedName>
        <fullName evidence="4">Cytochrome b5 heme-binding domain-containing protein</fullName>
    </recommendedName>
</protein>
<dbReference type="PANTHER" id="PTHR10281:SF76">
    <property type="entry name" value="CALCUTTA CUP-RELATED"/>
    <property type="match status" value="1"/>
</dbReference>
<dbReference type="InterPro" id="IPR050577">
    <property type="entry name" value="MAPR/NEUFC/NENF-like"/>
</dbReference>
<gene>
    <name evidence="5" type="ORF">H696_04250</name>
</gene>
<dbReference type="PANTHER" id="PTHR10281">
    <property type="entry name" value="MEMBRANE-ASSOCIATED PROGESTERONE RECEPTOR COMPONENT-RELATED"/>
    <property type="match status" value="1"/>
</dbReference>
<dbReference type="InterPro" id="IPR036400">
    <property type="entry name" value="Cyt_B5-like_heme/steroid_sf"/>
</dbReference>
<keyword evidence="3" id="KW-0732">Signal</keyword>
<dbReference type="RefSeq" id="XP_009496403.1">
    <property type="nucleotide sequence ID" value="XM_009498128.1"/>
</dbReference>
<dbReference type="SMART" id="SM01117">
    <property type="entry name" value="Cyt-b5"/>
    <property type="match status" value="1"/>
</dbReference>
<evidence type="ECO:0000256" key="3">
    <source>
        <dbReference type="SAM" id="SignalP"/>
    </source>
</evidence>
<proteinExistence type="inferred from homology"/>
<accession>A0A058Z5M9</accession>
<dbReference type="InterPro" id="IPR001199">
    <property type="entry name" value="Cyt_B5-like_heme/steroid-bd"/>
</dbReference>
<name>A0A058Z5M9_FONAL</name>
<comment type="similarity">
    <text evidence="1">Belongs to the cytochrome b5 family. MAPR subfamily.</text>
</comment>
<dbReference type="Pfam" id="PF00173">
    <property type="entry name" value="Cyt-b5"/>
    <property type="match status" value="1"/>
</dbReference>
<feature type="region of interest" description="Disordered" evidence="2">
    <location>
        <begin position="161"/>
        <end position="185"/>
    </location>
</feature>
<dbReference type="GO" id="GO:0016020">
    <property type="term" value="C:membrane"/>
    <property type="evidence" value="ECO:0007669"/>
    <property type="project" value="TreeGrafter"/>
</dbReference>
<dbReference type="Gene3D" id="3.10.120.10">
    <property type="entry name" value="Cytochrome b5-like heme/steroid binding domain"/>
    <property type="match status" value="1"/>
</dbReference>
<dbReference type="AlphaFoldDB" id="A0A058Z5M9"/>